<evidence type="ECO:0000313" key="2">
    <source>
        <dbReference type="EMBL" id="KAG6454423.1"/>
    </source>
</evidence>
<dbReference type="EMBL" id="JH668466">
    <property type="protein sequence ID" value="KAG6454423.1"/>
    <property type="molecule type" value="Genomic_DNA"/>
</dbReference>
<name>A0A921ZAH2_MANSE</name>
<feature type="transmembrane region" description="Helical" evidence="1">
    <location>
        <begin position="21"/>
        <end position="43"/>
    </location>
</feature>
<keyword evidence="1" id="KW-0472">Membrane</keyword>
<organism evidence="2 3">
    <name type="scientific">Manduca sexta</name>
    <name type="common">Tobacco hawkmoth</name>
    <name type="synonym">Tobacco hornworm</name>
    <dbReference type="NCBI Taxonomy" id="7130"/>
    <lineage>
        <taxon>Eukaryota</taxon>
        <taxon>Metazoa</taxon>
        <taxon>Ecdysozoa</taxon>
        <taxon>Arthropoda</taxon>
        <taxon>Hexapoda</taxon>
        <taxon>Insecta</taxon>
        <taxon>Pterygota</taxon>
        <taxon>Neoptera</taxon>
        <taxon>Endopterygota</taxon>
        <taxon>Lepidoptera</taxon>
        <taxon>Glossata</taxon>
        <taxon>Ditrysia</taxon>
        <taxon>Bombycoidea</taxon>
        <taxon>Sphingidae</taxon>
        <taxon>Sphinginae</taxon>
        <taxon>Sphingini</taxon>
        <taxon>Manduca</taxon>
    </lineage>
</organism>
<gene>
    <name evidence="2" type="ORF">O3G_MSEX008674</name>
</gene>
<keyword evidence="3" id="KW-1185">Reference proteome</keyword>
<accession>A0A921ZAH2</accession>
<evidence type="ECO:0000313" key="3">
    <source>
        <dbReference type="Proteomes" id="UP000791440"/>
    </source>
</evidence>
<keyword evidence="1" id="KW-0812">Transmembrane</keyword>
<reference evidence="2" key="1">
    <citation type="journal article" date="2016" name="Insect Biochem. Mol. Biol.">
        <title>Multifaceted biological insights from a draft genome sequence of the tobacco hornworm moth, Manduca sexta.</title>
        <authorList>
            <person name="Kanost M.R."/>
            <person name="Arrese E.L."/>
            <person name="Cao X."/>
            <person name="Chen Y.R."/>
            <person name="Chellapilla S."/>
            <person name="Goldsmith M.R."/>
            <person name="Grosse-Wilde E."/>
            <person name="Heckel D.G."/>
            <person name="Herndon N."/>
            <person name="Jiang H."/>
            <person name="Papanicolaou A."/>
            <person name="Qu J."/>
            <person name="Soulages J.L."/>
            <person name="Vogel H."/>
            <person name="Walters J."/>
            <person name="Waterhouse R.M."/>
            <person name="Ahn S.J."/>
            <person name="Almeida F.C."/>
            <person name="An C."/>
            <person name="Aqrawi P."/>
            <person name="Bretschneider A."/>
            <person name="Bryant W.B."/>
            <person name="Bucks S."/>
            <person name="Chao H."/>
            <person name="Chevignon G."/>
            <person name="Christen J.M."/>
            <person name="Clarke D.F."/>
            <person name="Dittmer N.T."/>
            <person name="Ferguson L.C.F."/>
            <person name="Garavelou S."/>
            <person name="Gordon K.H.J."/>
            <person name="Gunaratna R.T."/>
            <person name="Han Y."/>
            <person name="Hauser F."/>
            <person name="He Y."/>
            <person name="Heidel-Fischer H."/>
            <person name="Hirsh A."/>
            <person name="Hu Y."/>
            <person name="Jiang H."/>
            <person name="Kalra D."/>
            <person name="Klinner C."/>
            <person name="Konig C."/>
            <person name="Kovar C."/>
            <person name="Kroll A.R."/>
            <person name="Kuwar S.S."/>
            <person name="Lee S.L."/>
            <person name="Lehman R."/>
            <person name="Li K."/>
            <person name="Li Z."/>
            <person name="Liang H."/>
            <person name="Lovelace S."/>
            <person name="Lu Z."/>
            <person name="Mansfield J.H."/>
            <person name="McCulloch K.J."/>
            <person name="Mathew T."/>
            <person name="Morton B."/>
            <person name="Muzny D.M."/>
            <person name="Neunemann D."/>
            <person name="Ongeri F."/>
            <person name="Pauchet Y."/>
            <person name="Pu L.L."/>
            <person name="Pyrousis I."/>
            <person name="Rao X.J."/>
            <person name="Redding A."/>
            <person name="Roesel C."/>
            <person name="Sanchez-Gracia A."/>
            <person name="Schaack S."/>
            <person name="Shukla A."/>
            <person name="Tetreau G."/>
            <person name="Wang Y."/>
            <person name="Xiong G.H."/>
            <person name="Traut W."/>
            <person name="Walsh T.K."/>
            <person name="Worley K.C."/>
            <person name="Wu D."/>
            <person name="Wu W."/>
            <person name="Wu Y.Q."/>
            <person name="Zhang X."/>
            <person name="Zou Z."/>
            <person name="Zucker H."/>
            <person name="Briscoe A.D."/>
            <person name="Burmester T."/>
            <person name="Clem R.J."/>
            <person name="Feyereisen R."/>
            <person name="Grimmelikhuijzen C.J.P."/>
            <person name="Hamodrakas S.J."/>
            <person name="Hansson B.S."/>
            <person name="Huguet E."/>
            <person name="Jermiin L.S."/>
            <person name="Lan Q."/>
            <person name="Lehman H.K."/>
            <person name="Lorenzen M."/>
            <person name="Merzendorfer H."/>
            <person name="Michalopoulos I."/>
            <person name="Morton D.B."/>
            <person name="Muthukrishnan S."/>
            <person name="Oakeshott J.G."/>
            <person name="Palmer W."/>
            <person name="Park Y."/>
            <person name="Passarelli A.L."/>
            <person name="Rozas J."/>
            <person name="Schwartz L.M."/>
            <person name="Smith W."/>
            <person name="Southgate A."/>
            <person name="Vilcinskas A."/>
            <person name="Vogt R."/>
            <person name="Wang P."/>
            <person name="Werren J."/>
            <person name="Yu X.Q."/>
            <person name="Zhou J.J."/>
            <person name="Brown S.J."/>
            <person name="Scherer S.E."/>
            <person name="Richards S."/>
            <person name="Blissard G.W."/>
        </authorList>
    </citation>
    <scope>NUCLEOTIDE SEQUENCE</scope>
</reference>
<comment type="caution">
    <text evidence="2">The sequence shown here is derived from an EMBL/GenBank/DDBJ whole genome shotgun (WGS) entry which is preliminary data.</text>
</comment>
<reference evidence="2" key="2">
    <citation type="submission" date="2020-12" db="EMBL/GenBank/DDBJ databases">
        <authorList>
            <person name="Kanost M."/>
        </authorList>
    </citation>
    <scope>NUCLEOTIDE SEQUENCE</scope>
</reference>
<dbReference type="Proteomes" id="UP000791440">
    <property type="component" value="Unassembled WGS sequence"/>
</dbReference>
<proteinExistence type="predicted"/>
<dbReference type="AlphaFoldDB" id="A0A921ZAH2"/>
<keyword evidence="1" id="KW-1133">Transmembrane helix</keyword>
<sequence>MIDLFQPERRNYLGVISINKYVLYLCVRHRVNMIIMIVLLYIFGTLHYACADDDAELLSLNRPLEGIMLDQNDDQELLSLNRPIKGILFDEAAATPETGEAAKPTGDGQHGIQSYIDKFGGFIKKNPVFQNFFHQ</sequence>
<evidence type="ECO:0000256" key="1">
    <source>
        <dbReference type="SAM" id="Phobius"/>
    </source>
</evidence>
<protein>
    <submittedName>
        <fullName evidence="2">Uncharacterized protein</fullName>
    </submittedName>
</protein>